<dbReference type="Proteomes" id="UP000001514">
    <property type="component" value="Unassembled WGS sequence"/>
</dbReference>
<evidence type="ECO:0000256" key="1">
    <source>
        <dbReference type="ARBA" id="ARBA00022723"/>
    </source>
</evidence>
<dbReference type="InterPro" id="IPR011989">
    <property type="entry name" value="ARM-like"/>
</dbReference>
<evidence type="ECO:0000256" key="5">
    <source>
        <dbReference type="SAM" id="MobiDB-lite"/>
    </source>
</evidence>
<dbReference type="eggNOG" id="KOG4430">
    <property type="taxonomic scope" value="Eukaryota"/>
</dbReference>
<keyword evidence="2 4" id="KW-0863">Zinc-finger</keyword>
<dbReference type="InterPro" id="IPR001965">
    <property type="entry name" value="Znf_PHD"/>
</dbReference>
<evidence type="ECO:0000256" key="2">
    <source>
        <dbReference type="ARBA" id="ARBA00022771"/>
    </source>
</evidence>
<dbReference type="InterPro" id="IPR001841">
    <property type="entry name" value="Znf_RING"/>
</dbReference>
<dbReference type="InParanoid" id="D8R1C3"/>
<dbReference type="GO" id="GO:0016567">
    <property type="term" value="P:protein ubiquitination"/>
    <property type="evidence" value="ECO:0000318"/>
    <property type="project" value="GO_Central"/>
</dbReference>
<feature type="compositionally biased region" description="Low complexity" evidence="5">
    <location>
        <begin position="208"/>
        <end position="220"/>
    </location>
</feature>
<feature type="region of interest" description="Disordered" evidence="5">
    <location>
        <begin position="1765"/>
        <end position="1791"/>
    </location>
</feature>
<dbReference type="InterPro" id="IPR057600">
    <property type="entry name" value="TORTIFOLIA1/SINE1-2_N"/>
</dbReference>
<dbReference type="SUPFAM" id="SSF48371">
    <property type="entry name" value="ARM repeat"/>
    <property type="match status" value="1"/>
</dbReference>
<dbReference type="Gene3D" id="1.25.10.10">
    <property type="entry name" value="Leucine-rich Repeat Variant"/>
    <property type="match status" value="1"/>
</dbReference>
<proteinExistence type="predicted"/>
<feature type="domain" description="PHD-type" evidence="6">
    <location>
        <begin position="40"/>
        <end position="155"/>
    </location>
</feature>
<keyword evidence="9" id="KW-1185">Reference proteome</keyword>
<dbReference type="PANTHER" id="PTHR31355:SF4">
    <property type="entry name" value="TOG DOMAIN-CONTAINING PROTEIN"/>
    <property type="match status" value="1"/>
</dbReference>
<dbReference type="InterPro" id="IPR013083">
    <property type="entry name" value="Znf_RING/FYVE/PHD"/>
</dbReference>
<dbReference type="SUPFAM" id="SSF57850">
    <property type="entry name" value="RING/U-box"/>
    <property type="match status" value="1"/>
</dbReference>
<dbReference type="Pfam" id="PF24714">
    <property type="entry name" value="TOR1L1_N"/>
    <property type="match status" value="1"/>
</dbReference>
<dbReference type="PANTHER" id="PTHR31355">
    <property type="entry name" value="MICROTUBULE-ASSOCIATED PROTEIN TORTIFOLIA1"/>
    <property type="match status" value="1"/>
</dbReference>
<dbReference type="Gramene" id="EFJ33527">
    <property type="protein sequence ID" value="EFJ33527"/>
    <property type="gene ID" value="SELMODRAFT_438965"/>
</dbReference>
<feature type="compositionally biased region" description="Basic and acidic residues" evidence="5">
    <location>
        <begin position="880"/>
        <end position="903"/>
    </location>
</feature>
<feature type="domain" description="RING-type" evidence="7">
    <location>
        <begin position="8"/>
        <end position="47"/>
    </location>
</feature>
<dbReference type="InterPro" id="IPR019787">
    <property type="entry name" value="Znf_PHD-finger"/>
</dbReference>
<feature type="compositionally biased region" description="Basic and acidic residues" evidence="5">
    <location>
        <begin position="910"/>
        <end position="922"/>
    </location>
</feature>
<dbReference type="Pfam" id="PF00628">
    <property type="entry name" value="PHD"/>
    <property type="match status" value="1"/>
</dbReference>
<name>D8R1C3_SELML</name>
<feature type="compositionally biased region" description="Acidic residues" evidence="5">
    <location>
        <begin position="246"/>
        <end position="257"/>
    </location>
</feature>
<keyword evidence="1" id="KW-0479">Metal-binding</keyword>
<dbReference type="SMART" id="SM00184">
    <property type="entry name" value="RING"/>
    <property type="match status" value="2"/>
</dbReference>
<reference evidence="8 9" key="1">
    <citation type="journal article" date="2011" name="Science">
        <title>The Selaginella genome identifies genetic changes associated with the evolution of vascular plants.</title>
        <authorList>
            <person name="Banks J.A."/>
            <person name="Nishiyama T."/>
            <person name="Hasebe M."/>
            <person name="Bowman J.L."/>
            <person name="Gribskov M."/>
            <person name="dePamphilis C."/>
            <person name="Albert V.A."/>
            <person name="Aono N."/>
            <person name="Aoyama T."/>
            <person name="Ambrose B.A."/>
            <person name="Ashton N.W."/>
            <person name="Axtell M.J."/>
            <person name="Barker E."/>
            <person name="Barker M.S."/>
            <person name="Bennetzen J.L."/>
            <person name="Bonawitz N.D."/>
            <person name="Chapple C."/>
            <person name="Cheng C."/>
            <person name="Correa L.G."/>
            <person name="Dacre M."/>
            <person name="DeBarry J."/>
            <person name="Dreyer I."/>
            <person name="Elias M."/>
            <person name="Engstrom E.M."/>
            <person name="Estelle M."/>
            <person name="Feng L."/>
            <person name="Finet C."/>
            <person name="Floyd S.K."/>
            <person name="Frommer W.B."/>
            <person name="Fujita T."/>
            <person name="Gramzow L."/>
            <person name="Gutensohn M."/>
            <person name="Harholt J."/>
            <person name="Hattori M."/>
            <person name="Heyl A."/>
            <person name="Hirai T."/>
            <person name="Hiwatashi Y."/>
            <person name="Ishikawa M."/>
            <person name="Iwata M."/>
            <person name="Karol K.G."/>
            <person name="Koehler B."/>
            <person name="Kolukisaoglu U."/>
            <person name="Kubo M."/>
            <person name="Kurata T."/>
            <person name="Lalonde S."/>
            <person name="Li K."/>
            <person name="Li Y."/>
            <person name="Litt A."/>
            <person name="Lyons E."/>
            <person name="Manning G."/>
            <person name="Maruyama T."/>
            <person name="Michael T.P."/>
            <person name="Mikami K."/>
            <person name="Miyazaki S."/>
            <person name="Morinaga S."/>
            <person name="Murata T."/>
            <person name="Mueller-Roeber B."/>
            <person name="Nelson D.R."/>
            <person name="Obara M."/>
            <person name="Oguri Y."/>
            <person name="Olmstead R.G."/>
            <person name="Onodera N."/>
            <person name="Petersen B.L."/>
            <person name="Pils B."/>
            <person name="Prigge M."/>
            <person name="Rensing S.A."/>
            <person name="Riano-Pachon D.M."/>
            <person name="Roberts A.W."/>
            <person name="Sato Y."/>
            <person name="Scheller H.V."/>
            <person name="Schulz B."/>
            <person name="Schulz C."/>
            <person name="Shakirov E.V."/>
            <person name="Shibagaki N."/>
            <person name="Shinohara N."/>
            <person name="Shippen D.E."/>
            <person name="Soerensen I."/>
            <person name="Sotooka R."/>
            <person name="Sugimoto N."/>
            <person name="Sugita M."/>
            <person name="Sumikawa N."/>
            <person name="Tanurdzic M."/>
            <person name="Theissen G."/>
            <person name="Ulvskov P."/>
            <person name="Wakazuki S."/>
            <person name="Weng J.K."/>
            <person name="Willats W.W."/>
            <person name="Wipf D."/>
            <person name="Wolf P.G."/>
            <person name="Yang L."/>
            <person name="Zimmer A.D."/>
            <person name="Zhu Q."/>
            <person name="Mitros T."/>
            <person name="Hellsten U."/>
            <person name="Loque D."/>
            <person name="Otillar R."/>
            <person name="Salamov A."/>
            <person name="Schmutz J."/>
            <person name="Shapiro H."/>
            <person name="Lindquist E."/>
            <person name="Lucas S."/>
            <person name="Rokhsar D."/>
            <person name="Grigoriev I.V."/>
        </authorList>
    </citation>
    <scope>NUCLEOTIDE SEQUENCE [LARGE SCALE GENOMIC DNA]</scope>
</reference>
<feature type="region of interest" description="Disordered" evidence="5">
    <location>
        <begin position="202"/>
        <end position="224"/>
    </location>
</feature>
<dbReference type="PROSITE" id="PS50016">
    <property type="entry name" value="ZF_PHD_2"/>
    <property type="match status" value="1"/>
</dbReference>
<evidence type="ECO:0000256" key="4">
    <source>
        <dbReference type="PROSITE-ProRule" id="PRU00175"/>
    </source>
</evidence>
<dbReference type="InterPro" id="IPR017907">
    <property type="entry name" value="Znf_RING_CS"/>
</dbReference>
<evidence type="ECO:0000313" key="8">
    <source>
        <dbReference type="EMBL" id="EFJ33527.1"/>
    </source>
</evidence>
<feature type="compositionally biased region" description="Low complexity" evidence="5">
    <location>
        <begin position="709"/>
        <end position="723"/>
    </location>
</feature>
<evidence type="ECO:0008006" key="10">
    <source>
        <dbReference type="Google" id="ProtNLM"/>
    </source>
</evidence>
<dbReference type="EMBL" id="GL377570">
    <property type="protein sequence ID" value="EFJ33527.1"/>
    <property type="molecule type" value="Genomic_DNA"/>
</dbReference>
<keyword evidence="3" id="KW-0862">Zinc</keyword>
<dbReference type="HOGENOM" id="CLU_236891_0_0_1"/>
<feature type="compositionally biased region" description="Basic and acidic residues" evidence="5">
    <location>
        <begin position="826"/>
        <end position="873"/>
    </location>
</feature>
<feature type="region of interest" description="Disordered" evidence="5">
    <location>
        <begin position="700"/>
        <end position="922"/>
    </location>
</feature>
<feature type="region of interest" description="Disordered" evidence="5">
    <location>
        <begin position="1649"/>
        <end position="1724"/>
    </location>
</feature>
<dbReference type="SUPFAM" id="SSF57903">
    <property type="entry name" value="FYVE/PHD zinc finger"/>
    <property type="match status" value="1"/>
</dbReference>
<dbReference type="Gene3D" id="3.30.40.10">
    <property type="entry name" value="Zinc/RING finger domain, C3HC4 (zinc finger)"/>
    <property type="match status" value="2"/>
</dbReference>
<evidence type="ECO:0000259" key="6">
    <source>
        <dbReference type="PROSITE" id="PS50016"/>
    </source>
</evidence>
<dbReference type="InterPro" id="IPR031736">
    <property type="entry name" value="REXO1-like_dom"/>
</dbReference>
<dbReference type="Pfam" id="PF15870">
    <property type="entry name" value="EloA-BP1"/>
    <property type="match status" value="1"/>
</dbReference>
<protein>
    <recommendedName>
        <fullName evidence="10">RING-type domain-containing protein</fullName>
    </recommendedName>
</protein>
<feature type="compositionally biased region" description="Polar residues" evidence="5">
    <location>
        <begin position="805"/>
        <end position="824"/>
    </location>
</feature>
<sequence>MESERRLCGICDAIVVERGLLDCCDHMFCFSCIEDWATVTNLCPMCKAQFKFLTFLATLMLRNVKNDEAIQGRNENSFVETRVAEEAFSYFIDEEAIACLDGDDCKLRMQALQTAFVDTSVACDKCDRWYHACCVGFDPGKPNERTWLCPRCALPNEAVADEQKETVTEKSAKHEEVAASMSFAFMETGESAIVISMVGGKEGNAQAEPSSLPPSSSLPEPQEHTSLDKLLEDLGKQNASVHNDEEGQELEEFEEEQEFKHDEKDVEEEFGNFGEEQQLEDFGFEDAEEEQELDFVEEQQQGQEVEPQVSIDREDVGQELAGPATDFVPSETLQNVTSEADVEMKIEELVSDDDSDVKLRHQVVKGRAVAEDSSEKQNQTDGKGVRTRIIMRRDVDDQSLAEKIRRQVVEAAGGDGAQVSNENLLAAYKAAIVKRDGPKQKKAVDTARKNLKRKLYGGIRGRQVYDRDWDVAFWRDKVLGDKRRKPEQEEAENTESTPQQPDSILDRLCFADCSLLPKKEGFRPPPVTEDKPRPKPTLHQASKTLEVKTEVPADGNAEKDKKQWALELLARKNKQQVRSTHDTLKGNFVHLPKLPIDMRPSIEPNPRSKIPSAVRQIQLNRLTDHYLKKVKIGRNQASEDAVNAALSKEAEIFLRSNSKGVYVNLCARALAQGDAPPAKANVETNKDVVAEALVAAGLVSDSPPGSPLPQEEAAAQPAAQPAADVIEAPEAQEPSRGTEVLTNPGSGKQGITALLEHLRKEEEPELPGLEPVCTPSESKQEQADVKSESLHVPEGGSNAADESDSNATDATVSAKQEDTTALTNEETVKEKEEEKQKPCKVADSEKDIEKTVDHKEGVKNQENAKVEAIKPEQDPTATKAHVDRRTDRSSRKHPRDPARPDRHAARKKEKVGPEDPMSDEKFSELDSRIDRVRNSIAQQFGENSDIAQQIRESSGSQAPKPRKPTPDHPRKHQRSSPSVQEQVEMYVKEHIRPLYKSGVIMAEQYQWTVSKTTAKVMQHHKDAPSAEFLISEGGRVKKLAEQYLQSMAASLIACVPVTIPRQCSGFGSSSSSLAASPRNCSVRCRASSENGSHFAQFLNLDAFDNALQVFRDESKGIVCYRTPTGEITCEGIDEGPHFEPAADNQKGLFLSQLLFVKGAEEPLVNIMGRYQSPLVKHDLSRLEDPESRHIALTSLKNCVKQLEAECLPFFLDQISEAHHDISRPYVISLYEDIARTHQTLLVPYIPRIMEALITALSESGSSLHVHRACAKVVAALAKFCIDLERLTHQAKEVLRLLCEPLLCVLVGKFEPVSAGAAVSLQALVEFENWIHAPKELVNEVCFRVTAAMSGKSAPTVAHLHLACAVAKVNREVFESYGLELMNAAKYILQTAGSWTLRVAAAELLNLVLSMVDGIVLSTEIASVIDVLERYRLDRMPKVRSAVAEALRTAKSCYYNGGRATTKMIFSVGVETKRRQELHDAGIRSILLPSFHNEFGKRDAGLRRAVAPKFDRGGGGGEEVGGYDFVIVEDYGEPCQQYGRRSGKGAGRRFGNRAGKVKSEPRVRHTVSAEPGGYVIQEWIKVDDHERFPHPHCGVLAGIDEGEEYEEEPTYVRESMYNKQFYSPSSERHVVIFDEDQVVTDTCKRLIENSEAPSTFTGLSAPEPVPSTSEPGSIEHPSSSNLIQDSEQEEWSVRDNPIAAKSDEGRSPYERSITPPARLDAARSPEAQEVIISNAVVEEIFEPTPLRCDEEQILQQEVAALAGIGDTRNKENRDSAELNDCSLNSPEQTELKSENVTEEMVDTFRRSWEVLETNDKHEVSMGVVEDDKVVTKVYSSRKQQLVNALTASFTGGLWQEHHQREGWHRKLQSGVERVLGGSVCAALAIPAAMALIKCLEPNFGGREMVPT</sequence>
<evidence type="ECO:0000259" key="7">
    <source>
        <dbReference type="PROSITE" id="PS50089"/>
    </source>
</evidence>
<dbReference type="SMART" id="SM00249">
    <property type="entry name" value="PHD"/>
    <property type="match status" value="1"/>
</dbReference>
<accession>D8R1C3</accession>
<dbReference type="GO" id="GO:0061630">
    <property type="term" value="F:ubiquitin protein ligase activity"/>
    <property type="evidence" value="ECO:0000318"/>
    <property type="project" value="GO_Central"/>
</dbReference>
<dbReference type="KEGG" id="smo:SELMODRAFT_438965"/>
<dbReference type="PROSITE" id="PS50089">
    <property type="entry name" value="ZF_RING_2"/>
    <property type="match status" value="1"/>
</dbReference>
<evidence type="ECO:0000313" key="9">
    <source>
        <dbReference type="Proteomes" id="UP000001514"/>
    </source>
</evidence>
<feature type="region of interest" description="Disordered" evidence="5">
    <location>
        <begin position="483"/>
        <end position="503"/>
    </location>
</feature>
<feature type="compositionally biased region" description="Polar residues" evidence="5">
    <location>
        <begin position="938"/>
        <end position="957"/>
    </location>
</feature>
<feature type="region of interest" description="Disordered" evidence="5">
    <location>
        <begin position="938"/>
        <end position="982"/>
    </location>
</feature>
<gene>
    <name evidence="8" type="ORF">SELMODRAFT_438965</name>
</gene>
<dbReference type="GO" id="GO:0008270">
    <property type="term" value="F:zinc ion binding"/>
    <property type="evidence" value="ECO:0007669"/>
    <property type="project" value="UniProtKB-KW"/>
</dbReference>
<feature type="compositionally biased region" description="Polar residues" evidence="5">
    <location>
        <begin position="1665"/>
        <end position="1684"/>
    </location>
</feature>
<organism evidence="9">
    <name type="scientific">Selaginella moellendorffii</name>
    <name type="common">Spikemoss</name>
    <dbReference type="NCBI Taxonomy" id="88036"/>
    <lineage>
        <taxon>Eukaryota</taxon>
        <taxon>Viridiplantae</taxon>
        <taxon>Streptophyta</taxon>
        <taxon>Embryophyta</taxon>
        <taxon>Tracheophyta</taxon>
        <taxon>Lycopodiopsida</taxon>
        <taxon>Selaginellales</taxon>
        <taxon>Selaginellaceae</taxon>
        <taxon>Selaginella</taxon>
    </lineage>
</organism>
<dbReference type="InterPro" id="IPR011011">
    <property type="entry name" value="Znf_FYVE_PHD"/>
</dbReference>
<feature type="compositionally biased region" description="Basic and acidic residues" evidence="5">
    <location>
        <begin position="1766"/>
        <end position="1775"/>
    </location>
</feature>
<dbReference type="STRING" id="88036.D8R1C3"/>
<feature type="compositionally biased region" description="Low complexity" evidence="5">
    <location>
        <begin position="298"/>
        <end position="309"/>
    </location>
</feature>
<dbReference type="GO" id="GO:0005874">
    <property type="term" value="C:microtubule"/>
    <property type="evidence" value="ECO:0007669"/>
    <property type="project" value="InterPro"/>
</dbReference>
<dbReference type="InterPro" id="IPR033337">
    <property type="entry name" value="TORTIFOLIA1/SINE1-2"/>
</dbReference>
<evidence type="ECO:0000256" key="3">
    <source>
        <dbReference type="ARBA" id="ARBA00022833"/>
    </source>
</evidence>
<dbReference type="GO" id="GO:0008017">
    <property type="term" value="F:microtubule binding"/>
    <property type="evidence" value="ECO:0007669"/>
    <property type="project" value="InterPro"/>
</dbReference>
<feature type="compositionally biased region" description="Basic and acidic residues" evidence="5">
    <location>
        <begin position="778"/>
        <end position="791"/>
    </location>
</feature>
<dbReference type="InterPro" id="IPR016024">
    <property type="entry name" value="ARM-type_fold"/>
</dbReference>
<feature type="region of interest" description="Disordered" evidence="5">
    <location>
        <begin position="241"/>
        <end position="324"/>
    </location>
</feature>
<feature type="compositionally biased region" description="Acidic residues" evidence="5">
    <location>
        <begin position="277"/>
        <end position="297"/>
    </location>
</feature>
<dbReference type="PROSITE" id="PS00518">
    <property type="entry name" value="ZF_RING_1"/>
    <property type="match status" value="1"/>
</dbReference>